<feature type="domain" description="Cadherin" evidence="11">
    <location>
        <begin position="111"/>
        <end position="211"/>
    </location>
</feature>
<dbReference type="GO" id="GO:0007156">
    <property type="term" value="P:homophilic cell adhesion via plasma membrane adhesion molecules"/>
    <property type="evidence" value="ECO:0007669"/>
    <property type="project" value="InterPro"/>
</dbReference>
<keyword evidence="7 10" id="KW-0472">Membrane</keyword>
<feature type="domain" description="Cadherin" evidence="11">
    <location>
        <begin position="674"/>
        <end position="784"/>
    </location>
</feature>
<proteinExistence type="predicted"/>
<keyword evidence="4 9" id="KW-0106">Calcium</keyword>
<feature type="domain" description="Cadherin" evidence="11">
    <location>
        <begin position="454"/>
        <end position="571"/>
    </location>
</feature>
<keyword evidence="13" id="KW-1185">Reference proteome</keyword>
<dbReference type="GO" id="GO:0048731">
    <property type="term" value="P:system development"/>
    <property type="evidence" value="ECO:0007669"/>
    <property type="project" value="UniProtKB-ARBA"/>
</dbReference>
<dbReference type="PROSITE" id="PS00232">
    <property type="entry name" value="CADHERIN_1"/>
    <property type="match status" value="4"/>
</dbReference>
<dbReference type="SMART" id="SM00112">
    <property type="entry name" value="CA"/>
    <property type="match status" value="13"/>
</dbReference>
<feature type="domain" description="Cadherin" evidence="11">
    <location>
        <begin position="797"/>
        <end position="902"/>
    </location>
</feature>
<dbReference type="SUPFAM" id="SSF49313">
    <property type="entry name" value="Cadherin-like"/>
    <property type="match status" value="14"/>
</dbReference>
<dbReference type="InterPro" id="IPR015919">
    <property type="entry name" value="Cadherin-like_sf"/>
</dbReference>
<dbReference type="GO" id="GO:0030154">
    <property type="term" value="P:cell differentiation"/>
    <property type="evidence" value="ECO:0007669"/>
    <property type="project" value="UniProtKB-ARBA"/>
</dbReference>
<feature type="domain" description="Cadherin" evidence="11">
    <location>
        <begin position="1484"/>
        <end position="1602"/>
    </location>
</feature>
<dbReference type="VEuPathDB" id="VectorBase:AMEM009519"/>
<evidence type="ECO:0000256" key="9">
    <source>
        <dbReference type="PROSITE-ProRule" id="PRU00043"/>
    </source>
</evidence>
<dbReference type="InterPro" id="IPR020894">
    <property type="entry name" value="Cadherin_CS"/>
</dbReference>
<feature type="domain" description="Cadherin" evidence="11">
    <location>
        <begin position="1372"/>
        <end position="1479"/>
    </location>
</feature>
<keyword evidence="6 10" id="KW-1133">Transmembrane helix</keyword>
<keyword evidence="5" id="KW-0130">Cell adhesion</keyword>
<feature type="domain" description="Cadherin" evidence="11">
    <location>
        <begin position="903"/>
        <end position="1026"/>
    </location>
</feature>
<feature type="domain" description="Cadherin" evidence="11">
    <location>
        <begin position="212"/>
        <end position="333"/>
    </location>
</feature>
<comment type="subcellular location">
    <subcellularLocation>
        <location evidence="1">Membrane</location>
    </subcellularLocation>
</comment>
<dbReference type="InterPro" id="IPR002126">
    <property type="entry name" value="Cadherin-like_dom"/>
</dbReference>
<dbReference type="GO" id="GO:0005509">
    <property type="term" value="F:calcium ion binding"/>
    <property type="evidence" value="ECO:0007669"/>
    <property type="project" value="UniProtKB-UniRule"/>
</dbReference>
<protein>
    <recommendedName>
        <fullName evidence="11">Cadherin domain-containing protein</fullName>
    </recommendedName>
</protein>
<evidence type="ECO:0000313" key="12">
    <source>
        <dbReference type="EnsemblMetazoa" id="AMEM009519-PA"/>
    </source>
</evidence>
<sequence length="1895" mass="209408">MKQVKALKKKQLKTLLSTEPNQFRKACAIAIEWWCRPRPRHPHSPDDDSSKPVLAGSLAARAGAEQTMAVHSCTRMMHPRVKLLSLLVLVLLQQCARAQIINRTPHFIPGSGDMARFSLLENTPVGSVVYQLRGVDPEGSKLRFSISGPVFSVDRDSGVVRLRQSLDREQQDTVEVIISLTDEGVLGTEPNTVSLRREIPIRDYNDNPPVFVGRPYSATISEATKPGSNVTVTPDIVATDQDEGANAELTFSCYQDPAKGADDICDVFTVHTEKIAQGKFGAWIELRRPLDFETRPSYILTIQARDGSPTNSLRAVASVAITILDVQDQPPIFINAPYSATIPENTIEGTRVLTINATDGDTGSPNPLMLMLENEPMGHFKLNYIGHPRSGVAELITTGKPLDREDPIITQNGGAYTFSIRATELINNELPGDSTTSQITIVLTDVDDHVPEFSQPAYEVSIPENLEQDTPLPGLAIVVTDRDLGPNSHYTLALRNLHNSEGVFAVVPTQGEGRTPIVVKVLDSSRLDYDVPSEEAKTFRFQLVASVDGEEKSTANVTVRLQDANDNSPTFPQASYSLQVRENSPQGFKIADLSATDHDAGMFGQLAYAVKGFGAEFFRTHPTEGGLYVERQLDYEEQKSYSLALVARDGGGRETNANVFIDVMDENDNHPAFEALEYTRTIREGATEFEPQFFVRAVDVDGPTQGGGRVSYAIESENSISGHVFTVDRDSGEIKITRPVSSMDTDRGQYELLVVATDHGVPPLKNDTRVLVRVGLSGNQRPIFRGHATAGNRDIPGPPTYRASIPENAPAGYNVTQVSATDPDGLDELLRYKIVGASDNFVINDLTGLITVTRDARLDRDTNPESYAIVVNAIDAGFPIPETATTTVHVKIQDINDKPPKFTQQSYTAYVSERSAIDSEVLRVTAKDTDLSARIEYTLVEPITAVTKGGIPLLTTSSYDYRQAFRIDRDDGTIFVNSTLNYNYAAVITLTVRATDTAAELFPEQQFDQTEVTLYVQSFKDTNPLFRNKGWSTVRPKIEVKVKEEAPVGGVVFRIEADDPVADVPITDFELMMPDVDGIFGLNERTGEIMLLQRLDYETYNKTTIDFVVKAITSNRKRHSLAYVNVTVENVNDNAPVFERDSYRVTVLESDRYPHVVTTVRATDQDVVRTEKDTLLGYNVIRYSLFGSHSNLFTIDNQTGEIRIAPGQVLDREKQSVLKLIVVAEDAPGRPQDAKKATTEVMVDVLDVNDNAPIFGQRSYTAVIPENVLVDTFVIAITAHDPDEGLGGEVRYDILNEGEANGLLQINPKTGEIKTKAMLTGKGRAEPYELVIRAQDSGGQLPKQSSLYNDVSFTLYIGDISANDGIPFFIAPQVGQTANVTENATVGAPVFQVIASDPDSPATPSGTLRYRIQSDIEDAKSFNINAKTGLITTTRSLDREIKSAYNIIIEVSDMGEPPQASTVVLRINVLDIDDHEPRFVREVEAQPYELEVLEEQPAGTIVGNVSALDEDVGPNGAINYMIIDGNELGLFNVTRTEDNQAIIRTKKPLDRETLESVRLTIRCFKHNTVPDPLMHESYNRHDKSQLQLLIRVLDIDDHAPRFERENQTIGIRHNVPIDTTIANGRAFDEDPTARPIVYSIQSINFVPQFYRRDNRTEEYGDVFSLNPDTAEIRTTRSMSNFVDGYFQLMVRAANSDEAERISETQMKIFVIRDKSLLRFVFSRPPTEVSGVLDRFTVEMQERLANANLELSVFDAQVLSQPDHSLDFSSTSSCFQLTRHGSALTPVEMMRIMDDAEMKETLAEVYHRYSVHKIDSCAVSKKPPATALIASSGTWLVILAGLIGFAAFASTMTACCLAKRYKNQVRSTINSQRIVGSDIYGSATPVLYTEPIYGAL</sequence>
<dbReference type="GO" id="GO:0007163">
    <property type="term" value="P:establishment or maintenance of cell polarity"/>
    <property type="evidence" value="ECO:0007669"/>
    <property type="project" value="UniProtKB-ARBA"/>
</dbReference>
<reference evidence="12" key="1">
    <citation type="submission" date="2020-05" db="UniProtKB">
        <authorList>
            <consortium name="EnsemblMetazoa"/>
        </authorList>
    </citation>
    <scope>IDENTIFICATION</scope>
    <source>
        <strain evidence="12">MAF</strain>
    </source>
</reference>
<evidence type="ECO:0000256" key="10">
    <source>
        <dbReference type="SAM" id="Phobius"/>
    </source>
</evidence>
<feature type="transmembrane region" description="Helical" evidence="10">
    <location>
        <begin position="1834"/>
        <end position="1857"/>
    </location>
</feature>
<dbReference type="EnsemblMetazoa" id="AMEM009519-RA">
    <property type="protein sequence ID" value="AMEM009519-PA"/>
    <property type="gene ID" value="AMEM009519"/>
</dbReference>
<keyword evidence="2 10" id="KW-0812">Transmembrane</keyword>
<name>A0A182V666_ANOME</name>
<dbReference type="GO" id="GO:0048589">
    <property type="term" value="P:developmental growth"/>
    <property type="evidence" value="ECO:0007669"/>
    <property type="project" value="UniProtKB-ARBA"/>
</dbReference>
<feature type="domain" description="Cadherin" evidence="11">
    <location>
        <begin position="334"/>
        <end position="453"/>
    </location>
</feature>
<keyword evidence="3" id="KW-0677">Repeat</keyword>
<dbReference type="GO" id="GO:0005886">
    <property type="term" value="C:plasma membrane"/>
    <property type="evidence" value="ECO:0007669"/>
    <property type="project" value="UniProtKB-SubCell"/>
</dbReference>
<evidence type="ECO:0000256" key="4">
    <source>
        <dbReference type="ARBA" id="ARBA00022837"/>
    </source>
</evidence>
<dbReference type="GO" id="GO:0048513">
    <property type="term" value="P:animal organ development"/>
    <property type="evidence" value="ECO:0007669"/>
    <property type="project" value="UniProtKB-ARBA"/>
</dbReference>
<dbReference type="GO" id="GO:0001736">
    <property type="term" value="P:establishment of planar polarity"/>
    <property type="evidence" value="ECO:0007669"/>
    <property type="project" value="UniProtKB-ARBA"/>
</dbReference>
<accession>A0A182V666</accession>
<feature type="domain" description="Cadherin" evidence="11">
    <location>
        <begin position="1256"/>
        <end position="1369"/>
    </location>
</feature>
<evidence type="ECO:0000256" key="1">
    <source>
        <dbReference type="ARBA" id="ARBA00004370"/>
    </source>
</evidence>
<evidence type="ECO:0000256" key="8">
    <source>
        <dbReference type="ARBA" id="ARBA00023180"/>
    </source>
</evidence>
<feature type="domain" description="Cadherin" evidence="11">
    <location>
        <begin position="1603"/>
        <end position="1727"/>
    </location>
</feature>
<keyword evidence="8" id="KW-0325">Glycoprotein</keyword>
<evidence type="ECO:0000256" key="3">
    <source>
        <dbReference type="ARBA" id="ARBA00022737"/>
    </source>
</evidence>
<evidence type="ECO:0000313" key="13">
    <source>
        <dbReference type="Proteomes" id="UP000075903"/>
    </source>
</evidence>
<dbReference type="Pfam" id="PF00028">
    <property type="entry name" value="Cadherin"/>
    <property type="match status" value="11"/>
</dbReference>
<evidence type="ECO:0000259" key="11">
    <source>
        <dbReference type="PROSITE" id="PS50268"/>
    </source>
</evidence>
<evidence type="ECO:0000256" key="7">
    <source>
        <dbReference type="ARBA" id="ARBA00023136"/>
    </source>
</evidence>
<evidence type="ECO:0000256" key="5">
    <source>
        <dbReference type="ARBA" id="ARBA00022889"/>
    </source>
</evidence>
<dbReference type="PANTHER" id="PTHR24026:SF136">
    <property type="entry name" value="PROTOCADHERIN-23"/>
    <property type="match status" value="1"/>
</dbReference>
<dbReference type="PROSITE" id="PS50268">
    <property type="entry name" value="CADHERIN_2"/>
    <property type="match status" value="14"/>
</dbReference>
<organism evidence="12 13">
    <name type="scientific">Anopheles merus</name>
    <name type="common">Mosquito</name>
    <dbReference type="NCBI Taxonomy" id="30066"/>
    <lineage>
        <taxon>Eukaryota</taxon>
        <taxon>Metazoa</taxon>
        <taxon>Ecdysozoa</taxon>
        <taxon>Arthropoda</taxon>
        <taxon>Hexapoda</taxon>
        <taxon>Insecta</taxon>
        <taxon>Pterygota</taxon>
        <taxon>Neoptera</taxon>
        <taxon>Endopterygota</taxon>
        <taxon>Diptera</taxon>
        <taxon>Nematocera</taxon>
        <taxon>Culicoidea</taxon>
        <taxon>Culicidae</taxon>
        <taxon>Anophelinae</taxon>
        <taxon>Anopheles</taxon>
    </lineage>
</organism>
<evidence type="ECO:0000256" key="2">
    <source>
        <dbReference type="ARBA" id="ARBA00022692"/>
    </source>
</evidence>
<feature type="domain" description="Cadherin" evidence="11">
    <location>
        <begin position="1139"/>
        <end position="1255"/>
    </location>
</feature>
<dbReference type="PRINTS" id="PR00205">
    <property type="entry name" value="CADHERIN"/>
</dbReference>
<dbReference type="Gene3D" id="2.60.40.60">
    <property type="entry name" value="Cadherins"/>
    <property type="match status" value="14"/>
</dbReference>
<evidence type="ECO:0000256" key="6">
    <source>
        <dbReference type="ARBA" id="ARBA00022989"/>
    </source>
</evidence>
<dbReference type="PANTHER" id="PTHR24026">
    <property type="entry name" value="FAT ATYPICAL CADHERIN-RELATED"/>
    <property type="match status" value="1"/>
</dbReference>
<feature type="domain" description="Cadherin" evidence="11">
    <location>
        <begin position="1034"/>
        <end position="1138"/>
    </location>
</feature>
<dbReference type="VEuPathDB" id="VectorBase:AMEM21_002218"/>
<feature type="domain" description="Cadherin" evidence="11">
    <location>
        <begin position="572"/>
        <end position="673"/>
    </location>
</feature>
<dbReference type="Proteomes" id="UP000075903">
    <property type="component" value="Unassembled WGS sequence"/>
</dbReference>
<dbReference type="CDD" id="cd11304">
    <property type="entry name" value="Cadherin_repeat"/>
    <property type="match status" value="14"/>
</dbReference>
<dbReference type="STRING" id="30066.A0A182V666"/>